<dbReference type="SUPFAM" id="SSF54236">
    <property type="entry name" value="Ubiquitin-like"/>
    <property type="match status" value="1"/>
</dbReference>
<protein>
    <recommendedName>
        <fullName evidence="5">UV excision repair protein RAD23</fullName>
    </recommendedName>
</protein>
<feature type="region of interest" description="Disordered" evidence="6">
    <location>
        <begin position="32"/>
        <end position="127"/>
    </location>
</feature>
<dbReference type="NCBIfam" id="TIGR00601">
    <property type="entry name" value="rad23"/>
    <property type="match status" value="1"/>
</dbReference>
<evidence type="ECO:0000256" key="2">
    <source>
        <dbReference type="ARBA" id="ARBA00022763"/>
    </source>
</evidence>
<feature type="compositionally biased region" description="Polar residues" evidence="6">
    <location>
        <begin position="83"/>
        <end position="93"/>
    </location>
</feature>
<dbReference type="SMART" id="SM00727">
    <property type="entry name" value="STI1"/>
    <property type="match status" value="1"/>
</dbReference>
<dbReference type="InterPro" id="IPR006636">
    <property type="entry name" value="STI1_HS-bd"/>
</dbReference>
<dbReference type="GO" id="GO:0005829">
    <property type="term" value="C:cytosol"/>
    <property type="evidence" value="ECO:0007669"/>
    <property type="project" value="TreeGrafter"/>
</dbReference>
<organism evidence="11">
    <name type="scientific">Echinostoma caproni</name>
    <dbReference type="NCBI Taxonomy" id="27848"/>
    <lineage>
        <taxon>Eukaryota</taxon>
        <taxon>Metazoa</taxon>
        <taxon>Spiralia</taxon>
        <taxon>Lophotrochozoa</taxon>
        <taxon>Platyhelminthes</taxon>
        <taxon>Trematoda</taxon>
        <taxon>Digenea</taxon>
        <taxon>Plagiorchiida</taxon>
        <taxon>Echinostomata</taxon>
        <taxon>Echinostomatoidea</taxon>
        <taxon>Echinostomatidae</taxon>
        <taxon>Echinostoma</taxon>
    </lineage>
</organism>
<dbReference type="GO" id="GO:0005654">
    <property type="term" value="C:nucleoplasm"/>
    <property type="evidence" value="ECO:0007669"/>
    <property type="project" value="TreeGrafter"/>
</dbReference>
<dbReference type="InterPro" id="IPR009060">
    <property type="entry name" value="UBA-like_sf"/>
</dbReference>
<keyword evidence="10" id="KW-1185">Reference proteome</keyword>
<keyword evidence="2 5" id="KW-0227">DNA damage</keyword>
<dbReference type="InterPro" id="IPR029071">
    <property type="entry name" value="Ubiquitin-like_domsf"/>
</dbReference>
<evidence type="ECO:0000259" key="8">
    <source>
        <dbReference type="PROSITE" id="PS50053"/>
    </source>
</evidence>
<dbReference type="PROSITE" id="PS50053">
    <property type="entry name" value="UBIQUITIN_2"/>
    <property type="match status" value="1"/>
</dbReference>
<dbReference type="FunFam" id="1.10.8.10:FF:000002">
    <property type="entry name" value="UV excision repair protein RAD23 homolog"/>
    <property type="match status" value="1"/>
</dbReference>
<dbReference type="Pfam" id="PF00240">
    <property type="entry name" value="ubiquitin"/>
    <property type="match status" value="1"/>
</dbReference>
<evidence type="ECO:0000256" key="3">
    <source>
        <dbReference type="ARBA" id="ARBA00023204"/>
    </source>
</evidence>
<feature type="compositionally biased region" description="Basic and acidic residues" evidence="6">
    <location>
        <begin position="50"/>
        <end position="65"/>
    </location>
</feature>
<dbReference type="SUPFAM" id="SSF101238">
    <property type="entry name" value="XPC-binding domain"/>
    <property type="match status" value="1"/>
</dbReference>
<comment type="similarity">
    <text evidence="5">Belongs to the RAD23 family.</text>
</comment>
<proteinExistence type="inferred from homology"/>
<dbReference type="Pfam" id="PF09280">
    <property type="entry name" value="XPC-binding"/>
    <property type="match status" value="1"/>
</dbReference>
<dbReference type="GO" id="GO:0043161">
    <property type="term" value="P:proteasome-mediated ubiquitin-dependent protein catabolic process"/>
    <property type="evidence" value="ECO:0007669"/>
    <property type="project" value="UniProtKB-UniRule"/>
</dbReference>
<gene>
    <name evidence="9" type="ORF">ECPE_LOCUS2525</name>
</gene>
<dbReference type="PANTHER" id="PTHR10621:SF0">
    <property type="entry name" value="UV EXCISION REPAIR PROTEIN RAD23"/>
    <property type="match status" value="1"/>
</dbReference>
<dbReference type="InterPro" id="IPR036353">
    <property type="entry name" value="XPC-bd_sf"/>
</dbReference>
<evidence type="ECO:0000313" key="10">
    <source>
        <dbReference type="Proteomes" id="UP000272942"/>
    </source>
</evidence>
<dbReference type="GO" id="GO:0006289">
    <property type="term" value="P:nucleotide-excision repair"/>
    <property type="evidence" value="ECO:0007669"/>
    <property type="project" value="UniProtKB-UniRule"/>
</dbReference>
<dbReference type="SUPFAM" id="SSF46934">
    <property type="entry name" value="UBA-like"/>
    <property type="match status" value="2"/>
</dbReference>
<dbReference type="AlphaFoldDB" id="A0A183A6E0"/>
<dbReference type="GO" id="GO:0070628">
    <property type="term" value="F:proteasome binding"/>
    <property type="evidence" value="ECO:0007669"/>
    <property type="project" value="TreeGrafter"/>
</dbReference>
<evidence type="ECO:0000256" key="4">
    <source>
        <dbReference type="ARBA" id="ARBA00023242"/>
    </source>
</evidence>
<accession>A0A183A6E0</accession>
<evidence type="ECO:0000256" key="6">
    <source>
        <dbReference type="SAM" id="MobiDB-lite"/>
    </source>
</evidence>
<dbReference type="Gene3D" id="3.10.20.90">
    <property type="entry name" value="Phosphatidylinositol 3-kinase Catalytic Subunit, Chain A, domain 1"/>
    <property type="match status" value="1"/>
</dbReference>
<dbReference type="WBParaSite" id="ECPE_0000252501-mRNA-1">
    <property type="protein sequence ID" value="ECPE_0000252501-mRNA-1"/>
    <property type="gene ID" value="ECPE_0000252501"/>
</dbReference>
<dbReference type="SMART" id="SM00213">
    <property type="entry name" value="UBQ"/>
    <property type="match status" value="1"/>
</dbReference>
<evidence type="ECO:0000313" key="11">
    <source>
        <dbReference type="WBParaSite" id="ECPE_0000252501-mRNA-1"/>
    </source>
</evidence>
<keyword evidence="5" id="KW-0963">Cytoplasm</keyword>
<dbReference type="Gene3D" id="1.10.10.540">
    <property type="entry name" value="XPC-binding domain"/>
    <property type="match status" value="1"/>
</dbReference>
<feature type="domain" description="Ubiquitin-like" evidence="8">
    <location>
        <begin position="1"/>
        <end position="72"/>
    </location>
</feature>
<dbReference type="PROSITE" id="PS50030">
    <property type="entry name" value="UBA"/>
    <property type="match status" value="1"/>
</dbReference>
<feature type="compositionally biased region" description="Low complexity" evidence="6">
    <location>
        <begin position="182"/>
        <end position="194"/>
    </location>
</feature>
<evidence type="ECO:0000256" key="5">
    <source>
        <dbReference type="RuleBase" id="RU367049"/>
    </source>
</evidence>
<dbReference type="PANTHER" id="PTHR10621">
    <property type="entry name" value="UV EXCISION REPAIR PROTEIN RAD23"/>
    <property type="match status" value="1"/>
</dbReference>
<dbReference type="InterPro" id="IPR000626">
    <property type="entry name" value="Ubiquitin-like_dom"/>
</dbReference>
<reference evidence="11" key="1">
    <citation type="submission" date="2016-06" db="UniProtKB">
        <authorList>
            <consortium name="WormBaseParasite"/>
        </authorList>
    </citation>
    <scope>IDENTIFICATION</scope>
</reference>
<dbReference type="Proteomes" id="UP000272942">
    <property type="component" value="Unassembled WGS sequence"/>
</dbReference>
<evidence type="ECO:0000259" key="7">
    <source>
        <dbReference type="PROSITE" id="PS50030"/>
    </source>
</evidence>
<comment type="subcellular location">
    <subcellularLocation>
        <location evidence="5">Nucleus</location>
    </subcellularLocation>
    <subcellularLocation>
        <location evidence="5">Cytoplasm</location>
    </subcellularLocation>
</comment>
<dbReference type="FunFam" id="1.10.8.10:FF:000003">
    <property type="entry name" value="UV excision repair protein RAD23 homolog"/>
    <property type="match status" value="1"/>
</dbReference>
<dbReference type="GO" id="GO:0043130">
    <property type="term" value="F:ubiquitin binding"/>
    <property type="evidence" value="ECO:0007669"/>
    <property type="project" value="UniProtKB-UniRule"/>
</dbReference>
<dbReference type="SMART" id="SM00165">
    <property type="entry name" value="UBA"/>
    <property type="match status" value="2"/>
</dbReference>
<evidence type="ECO:0000256" key="1">
    <source>
        <dbReference type="ARBA" id="ARBA00022737"/>
    </source>
</evidence>
<dbReference type="InterPro" id="IPR015940">
    <property type="entry name" value="UBA"/>
</dbReference>
<dbReference type="FunFam" id="3.10.20.90:FF:000254">
    <property type="entry name" value="UV excision repair protein Rad23"/>
    <property type="match status" value="1"/>
</dbReference>
<keyword evidence="1" id="KW-0677">Repeat</keyword>
<keyword evidence="4 5" id="KW-0539">Nucleus</keyword>
<feature type="region of interest" description="Disordered" evidence="6">
    <location>
        <begin position="181"/>
        <end position="214"/>
    </location>
</feature>
<sequence length="354" mass="38200">MKVTFKTLKQQTFQLELQEDDLVREVKKRIEAEKGSEFSASSQKLIHSGKVMEDEKTLKEYKVSDKGFIVVMSTPKQPPKETSPPTEKQPTSDTASPQPASQPAPPPATAVEATPATQPTPASISTTAASGAINEGIGGENALVTGAEYERSVVRALRASFNNPDRAVEYLLSGNIPNIGIAEPSAAPERTAPEPARPDAPGEEQSPPESAASDDPIAALASLPQFQQMRALVQENPELLPQLIQQIGSENADLLRLIQENEQGFLEFLNAPISAEGADAESRESTEAGAPGTRRPEPRQHIFTMTVEERAAIDRLKALGFPEELVIQAYYACEKNEDAAANFLLSEGLDDEMV</sequence>
<dbReference type="PRINTS" id="PR01839">
    <property type="entry name" value="RAD23PROTEIN"/>
</dbReference>
<dbReference type="InterPro" id="IPR015360">
    <property type="entry name" value="XPC-bd"/>
</dbReference>
<feature type="region of interest" description="Disordered" evidence="6">
    <location>
        <begin position="276"/>
        <end position="300"/>
    </location>
</feature>
<dbReference type="GO" id="GO:0003684">
    <property type="term" value="F:damaged DNA binding"/>
    <property type="evidence" value="ECO:0007669"/>
    <property type="project" value="UniProtKB-UniRule"/>
</dbReference>
<dbReference type="InterPro" id="IPR004806">
    <property type="entry name" value="Rad23"/>
</dbReference>
<keyword evidence="3 5" id="KW-0234">DNA repair</keyword>
<feature type="domain" description="UBA" evidence="7">
    <location>
        <begin position="306"/>
        <end position="347"/>
    </location>
</feature>
<feature type="compositionally biased region" description="Low complexity" evidence="6">
    <location>
        <begin position="109"/>
        <end position="127"/>
    </location>
</feature>
<dbReference type="CDD" id="cd01805">
    <property type="entry name" value="Ubl_Rad23"/>
    <property type="match status" value="1"/>
</dbReference>
<dbReference type="EMBL" id="UZAN01039674">
    <property type="protein sequence ID" value="VDP66711.1"/>
    <property type="molecule type" value="Genomic_DNA"/>
</dbReference>
<dbReference type="GO" id="GO:0031593">
    <property type="term" value="F:polyubiquitin modification-dependent protein binding"/>
    <property type="evidence" value="ECO:0007669"/>
    <property type="project" value="UniProtKB-UniRule"/>
</dbReference>
<comment type="function">
    <text evidence="5">Multiubiquitin chain receptor involved in modulation of proteasomal degradation. Involved in nucleotide excision repair.</text>
</comment>
<dbReference type="OrthoDB" id="419317at2759"/>
<dbReference type="Pfam" id="PF00627">
    <property type="entry name" value="UBA"/>
    <property type="match status" value="2"/>
</dbReference>
<dbReference type="CDD" id="cd14380">
    <property type="entry name" value="UBA2_Rad23"/>
    <property type="match status" value="1"/>
</dbReference>
<evidence type="ECO:0000313" key="9">
    <source>
        <dbReference type="EMBL" id="VDP66711.1"/>
    </source>
</evidence>
<reference evidence="9 10" key="2">
    <citation type="submission" date="2018-11" db="EMBL/GenBank/DDBJ databases">
        <authorList>
            <consortium name="Pathogen Informatics"/>
        </authorList>
    </citation>
    <scope>NUCLEOTIDE SEQUENCE [LARGE SCALE GENOMIC DNA]</scope>
    <source>
        <strain evidence="9 10">Egypt</strain>
    </source>
</reference>
<dbReference type="Gene3D" id="1.10.8.10">
    <property type="entry name" value="DNA helicase RuvA subunit, C-terminal domain"/>
    <property type="match status" value="2"/>
</dbReference>
<name>A0A183A6E0_9TREM</name>